<gene>
    <name evidence="4" type="ORF">EG028_04570</name>
</gene>
<evidence type="ECO:0000256" key="2">
    <source>
        <dbReference type="PIRSR" id="PIRSR600246-2"/>
    </source>
</evidence>
<dbReference type="EMBL" id="RMBX01000002">
    <property type="protein sequence ID" value="RPD42455.1"/>
    <property type="molecule type" value="Genomic_DNA"/>
</dbReference>
<feature type="binding site" evidence="2">
    <location>
        <begin position="271"/>
        <end position="274"/>
    </location>
    <ligand>
        <name>substrate</name>
    </ligand>
</feature>
<evidence type="ECO:0000256" key="1">
    <source>
        <dbReference type="PIRSR" id="PIRSR600246-1"/>
    </source>
</evidence>
<name>A0A3N4MGA3_9BACT</name>
<reference evidence="5" key="1">
    <citation type="submission" date="2018-11" db="EMBL/GenBank/DDBJ databases">
        <title>Chitinophaga lutea sp.nov., isolate from arsenic contaminated soil.</title>
        <authorList>
            <person name="Zong Y."/>
        </authorList>
    </citation>
    <scope>NUCLEOTIDE SEQUENCE [LARGE SCALE GENOMIC DNA]</scope>
    <source>
        <strain evidence="5">YLT18</strain>
    </source>
</reference>
<dbReference type="InterPro" id="IPR029055">
    <property type="entry name" value="Ntn_hydrolases_N"/>
</dbReference>
<keyword evidence="5" id="KW-1185">Reference proteome</keyword>
<dbReference type="PANTHER" id="PTHR10188">
    <property type="entry name" value="L-ASPARAGINASE"/>
    <property type="match status" value="1"/>
</dbReference>
<organism evidence="4 5">
    <name type="scientific">Chitinophaga barathri</name>
    <dbReference type="NCBI Taxonomy" id="1647451"/>
    <lineage>
        <taxon>Bacteria</taxon>
        <taxon>Pseudomonadati</taxon>
        <taxon>Bacteroidota</taxon>
        <taxon>Chitinophagia</taxon>
        <taxon>Chitinophagales</taxon>
        <taxon>Chitinophagaceae</taxon>
        <taxon>Chitinophaga</taxon>
    </lineage>
</organism>
<comment type="caution">
    <text evidence="4">The sequence shown here is derived from an EMBL/GenBank/DDBJ whole genome shotgun (WGS) entry which is preliminary data.</text>
</comment>
<dbReference type="CDD" id="cd04513">
    <property type="entry name" value="Glycosylasparaginase"/>
    <property type="match status" value="1"/>
</dbReference>
<dbReference type="PROSITE" id="PS51318">
    <property type="entry name" value="TAT"/>
    <property type="match status" value="1"/>
</dbReference>
<dbReference type="GO" id="GO:0016811">
    <property type="term" value="F:hydrolase activity, acting on carbon-nitrogen (but not peptide) bonds, in linear amides"/>
    <property type="evidence" value="ECO:0007669"/>
    <property type="project" value="UniProtKB-ARBA"/>
</dbReference>
<dbReference type="InterPro" id="IPR000246">
    <property type="entry name" value="Peptidase_T2"/>
</dbReference>
<dbReference type="Pfam" id="PF01112">
    <property type="entry name" value="Asparaginase_2"/>
    <property type="match status" value="1"/>
</dbReference>
<dbReference type="SUPFAM" id="SSF56235">
    <property type="entry name" value="N-terminal nucleophile aminohydrolases (Ntn hydrolases)"/>
    <property type="match status" value="1"/>
</dbReference>
<dbReference type="Proteomes" id="UP000279089">
    <property type="component" value="Unassembled WGS sequence"/>
</dbReference>
<proteinExistence type="predicted"/>
<feature type="active site" description="Nucleophile" evidence="1">
    <location>
        <position position="220"/>
    </location>
</feature>
<evidence type="ECO:0000313" key="5">
    <source>
        <dbReference type="Proteomes" id="UP000279089"/>
    </source>
</evidence>
<sequence>MNSRRNFFKTAALGAAALSIDGLPAAAQSRKGKTKAPKPIVVSTWDFGIAANKAAWQVLKSGGRALDAVEAGVHVPESDPDNHTVGYGGFPDRDGHVTLDACIMDELGNCGSVAALEHIVHPISVARKVMEKTPHVMLVGEGALQFALENGFKKENLLTPESEKAWKEWLKKSEYKPVMNIENQRYQGKGTSAFNQGAEDENTTAFSPLKLPGNVYNHDTIGMVALDAQSNLSGACTTSGMAFKLRGRVGDSPIIGAGLYVDNEVGAATATGVGEEVIRVVGSFLVVELMRQGYSPEAACKEAVMRIVKKNPDRAKGIQIGFLALNKKGEHGAYCLHEGFSYAVTTGDDKEELIKGKHYF</sequence>
<protein>
    <submittedName>
        <fullName evidence="4">Glycosylasparaginase</fullName>
    </submittedName>
</protein>
<feature type="site" description="Cleavage; by autolysis" evidence="3">
    <location>
        <begin position="219"/>
        <end position="220"/>
    </location>
</feature>
<dbReference type="OrthoDB" id="9780217at2"/>
<dbReference type="PANTHER" id="PTHR10188:SF6">
    <property type="entry name" value="N(4)-(BETA-N-ACETYLGLUCOSAMINYL)-L-ASPARAGINASE"/>
    <property type="match status" value="1"/>
</dbReference>
<dbReference type="GO" id="GO:0005737">
    <property type="term" value="C:cytoplasm"/>
    <property type="evidence" value="ECO:0007669"/>
    <property type="project" value="TreeGrafter"/>
</dbReference>
<dbReference type="AlphaFoldDB" id="A0A3N4MGA3"/>
<evidence type="ECO:0000256" key="3">
    <source>
        <dbReference type="PIRSR" id="PIRSR600246-3"/>
    </source>
</evidence>
<dbReference type="InterPro" id="IPR006311">
    <property type="entry name" value="TAT_signal"/>
</dbReference>
<dbReference type="FunFam" id="3.60.20.30:FF:000005">
    <property type="entry name" value="N(4)-(Beta-N-acetylglucosaminyl)-L-asparaginase"/>
    <property type="match status" value="1"/>
</dbReference>
<accession>A0A3N4MGA3</accession>
<dbReference type="RefSeq" id="WP_120515399.1">
    <property type="nucleotide sequence ID" value="NZ_QXZY01000003.1"/>
</dbReference>
<evidence type="ECO:0000313" key="4">
    <source>
        <dbReference type="EMBL" id="RPD42455.1"/>
    </source>
</evidence>
<dbReference type="Gene3D" id="3.60.20.30">
    <property type="entry name" value="(Glycosyl)asparaginase"/>
    <property type="match status" value="1"/>
</dbReference>
<feature type="binding site" evidence="2">
    <location>
        <begin position="248"/>
        <end position="251"/>
    </location>
    <ligand>
        <name>substrate</name>
    </ligand>
</feature>